<feature type="domain" description="Integrase catalytic" evidence="4">
    <location>
        <begin position="218"/>
        <end position="340"/>
    </location>
</feature>
<dbReference type="InterPro" id="IPR039537">
    <property type="entry name" value="Retrotran_Ty1/copia-like"/>
</dbReference>
<dbReference type="EMBL" id="JACGWL010000013">
    <property type="protein sequence ID" value="KAK4389763.1"/>
    <property type="molecule type" value="Genomic_DNA"/>
</dbReference>
<dbReference type="GO" id="GO:0003676">
    <property type="term" value="F:nucleic acid binding"/>
    <property type="evidence" value="ECO:0007669"/>
    <property type="project" value="InterPro"/>
</dbReference>
<reference evidence="5" key="1">
    <citation type="submission" date="2020-06" db="EMBL/GenBank/DDBJ databases">
        <authorList>
            <person name="Li T."/>
            <person name="Hu X."/>
            <person name="Zhang T."/>
            <person name="Song X."/>
            <person name="Zhang H."/>
            <person name="Dai N."/>
            <person name="Sheng W."/>
            <person name="Hou X."/>
            <person name="Wei L."/>
        </authorList>
    </citation>
    <scope>NUCLEOTIDE SEQUENCE</scope>
    <source>
        <strain evidence="5">K16</strain>
        <tissue evidence="5">Leaf</tissue>
    </source>
</reference>
<evidence type="ECO:0000313" key="6">
    <source>
        <dbReference type="Proteomes" id="UP001289374"/>
    </source>
</evidence>
<dbReference type="Gene3D" id="4.10.60.10">
    <property type="entry name" value="Zinc finger, CCHC-type"/>
    <property type="match status" value="1"/>
</dbReference>
<dbReference type="SUPFAM" id="SSF53098">
    <property type="entry name" value="Ribonuclease H-like"/>
    <property type="match status" value="1"/>
</dbReference>
<feature type="region of interest" description="Disordered" evidence="2">
    <location>
        <begin position="1"/>
        <end position="24"/>
    </location>
</feature>
<dbReference type="Pfam" id="PF00098">
    <property type="entry name" value="zf-CCHC"/>
    <property type="match status" value="1"/>
</dbReference>
<evidence type="ECO:0000259" key="4">
    <source>
        <dbReference type="PROSITE" id="PS50994"/>
    </source>
</evidence>
<dbReference type="Proteomes" id="UP001289374">
    <property type="component" value="Unassembled WGS sequence"/>
</dbReference>
<dbReference type="SMART" id="SM00343">
    <property type="entry name" value="ZnF_C2HC"/>
    <property type="match status" value="1"/>
</dbReference>
<dbReference type="PROSITE" id="PS50994">
    <property type="entry name" value="INTEGRASE"/>
    <property type="match status" value="1"/>
</dbReference>
<dbReference type="SUPFAM" id="SSF57756">
    <property type="entry name" value="Retrovirus zinc finger-like domains"/>
    <property type="match status" value="1"/>
</dbReference>
<feature type="compositionally biased region" description="Basic residues" evidence="2">
    <location>
        <begin position="129"/>
        <end position="146"/>
    </location>
</feature>
<dbReference type="InterPro" id="IPR001584">
    <property type="entry name" value="Integrase_cat-core"/>
</dbReference>
<evidence type="ECO:0000313" key="5">
    <source>
        <dbReference type="EMBL" id="KAK4389763.1"/>
    </source>
</evidence>
<evidence type="ECO:0000256" key="1">
    <source>
        <dbReference type="PROSITE-ProRule" id="PRU00047"/>
    </source>
</evidence>
<sequence length="340" mass="38072">MEEIMGLTHGDPWGRGPNIGAHVGDGGNKEVLQGYITDKPLPQTLPDGSSSDGMRRSKDGMLTIAKSKLILASMSNNIQKQYDRLDNLASILQRMKEVYAISNRYTRYVTTKEFFRTKMTEGEASTSKAKGKRAGRWKRKKGKAKAKAVIAAKDDKSAPVAPLGMGNGKRKMGTQQQSRANDICTHCREKGHWKRDCPKLPPKQGMFFVKVLQRTRKLSEDEVVLRLGDGKAVAAEAVRGGSSYFITFTDDHSQYGNVDLMRYKSEDFVRFKKFRLKVENQTSRKIKTLQSDQGGEYLSGEFLDHLKENGIVSQWTPPGTPQLNGVAEIRNQTLLNMVRP</sequence>
<protein>
    <submittedName>
        <fullName evidence="5">Uncharacterized protein</fullName>
    </submittedName>
</protein>
<keyword evidence="1" id="KW-0862">Zinc</keyword>
<dbReference type="GO" id="GO:0008270">
    <property type="term" value="F:zinc ion binding"/>
    <property type="evidence" value="ECO:0007669"/>
    <property type="project" value="UniProtKB-KW"/>
</dbReference>
<reference evidence="5" key="2">
    <citation type="journal article" date="2024" name="Plant">
        <title>Genomic evolution and insights into agronomic trait innovations of Sesamum species.</title>
        <authorList>
            <person name="Miao H."/>
            <person name="Wang L."/>
            <person name="Qu L."/>
            <person name="Liu H."/>
            <person name="Sun Y."/>
            <person name="Le M."/>
            <person name="Wang Q."/>
            <person name="Wei S."/>
            <person name="Zheng Y."/>
            <person name="Lin W."/>
            <person name="Duan Y."/>
            <person name="Cao H."/>
            <person name="Xiong S."/>
            <person name="Wang X."/>
            <person name="Wei L."/>
            <person name="Li C."/>
            <person name="Ma Q."/>
            <person name="Ju M."/>
            <person name="Zhao R."/>
            <person name="Li G."/>
            <person name="Mu C."/>
            <person name="Tian Q."/>
            <person name="Mei H."/>
            <person name="Zhang T."/>
            <person name="Gao T."/>
            <person name="Zhang H."/>
        </authorList>
    </citation>
    <scope>NUCLEOTIDE SEQUENCE</scope>
    <source>
        <strain evidence="5">K16</strain>
    </source>
</reference>
<dbReference type="GO" id="GO:0015074">
    <property type="term" value="P:DNA integration"/>
    <property type="evidence" value="ECO:0007669"/>
    <property type="project" value="InterPro"/>
</dbReference>
<keyword evidence="1" id="KW-0479">Metal-binding</keyword>
<accession>A0AAE2BLH4</accession>
<feature type="region of interest" description="Disordered" evidence="2">
    <location>
        <begin position="38"/>
        <end position="57"/>
    </location>
</feature>
<dbReference type="InterPro" id="IPR036397">
    <property type="entry name" value="RNaseH_sf"/>
</dbReference>
<dbReference type="PANTHER" id="PTHR42648:SF27">
    <property type="entry name" value="RNA-DIRECTED DNA POLYMERASE"/>
    <property type="match status" value="1"/>
</dbReference>
<dbReference type="InterPro" id="IPR036875">
    <property type="entry name" value="Znf_CCHC_sf"/>
</dbReference>
<keyword evidence="1" id="KW-0863">Zinc-finger</keyword>
<dbReference type="AlphaFoldDB" id="A0AAE2BLH4"/>
<feature type="domain" description="CCHC-type" evidence="3">
    <location>
        <begin position="184"/>
        <end position="199"/>
    </location>
</feature>
<organism evidence="5 6">
    <name type="scientific">Sesamum angolense</name>
    <dbReference type="NCBI Taxonomy" id="2727404"/>
    <lineage>
        <taxon>Eukaryota</taxon>
        <taxon>Viridiplantae</taxon>
        <taxon>Streptophyta</taxon>
        <taxon>Embryophyta</taxon>
        <taxon>Tracheophyta</taxon>
        <taxon>Spermatophyta</taxon>
        <taxon>Magnoliopsida</taxon>
        <taxon>eudicotyledons</taxon>
        <taxon>Gunneridae</taxon>
        <taxon>Pentapetalae</taxon>
        <taxon>asterids</taxon>
        <taxon>lamiids</taxon>
        <taxon>Lamiales</taxon>
        <taxon>Pedaliaceae</taxon>
        <taxon>Sesamum</taxon>
    </lineage>
</organism>
<feature type="region of interest" description="Disordered" evidence="2">
    <location>
        <begin position="125"/>
        <end position="151"/>
    </location>
</feature>
<dbReference type="PANTHER" id="PTHR42648">
    <property type="entry name" value="TRANSPOSASE, PUTATIVE-RELATED"/>
    <property type="match status" value="1"/>
</dbReference>
<dbReference type="InterPro" id="IPR012337">
    <property type="entry name" value="RNaseH-like_sf"/>
</dbReference>
<dbReference type="InterPro" id="IPR001878">
    <property type="entry name" value="Znf_CCHC"/>
</dbReference>
<proteinExistence type="predicted"/>
<gene>
    <name evidence="5" type="ORF">Sango_2313300</name>
</gene>
<dbReference type="PROSITE" id="PS50158">
    <property type="entry name" value="ZF_CCHC"/>
    <property type="match status" value="1"/>
</dbReference>
<evidence type="ECO:0000259" key="3">
    <source>
        <dbReference type="PROSITE" id="PS50158"/>
    </source>
</evidence>
<comment type="caution">
    <text evidence="5">The sequence shown here is derived from an EMBL/GenBank/DDBJ whole genome shotgun (WGS) entry which is preliminary data.</text>
</comment>
<name>A0AAE2BLH4_9LAMI</name>
<dbReference type="Gene3D" id="3.30.420.10">
    <property type="entry name" value="Ribonuclease H-like superfamily/Ribonuclease H"/>
    <property type="match status" value="1"/>
</dbReference>
<keyword evidence="6" id="KW-1185">Reference proteome</keyword>
<evidence type="ECO:0000256" key="2">
    <source>
        <dbReference type="SAM" id="MobiDB-lite"/>
    </source>
</evidence>